<keyword evidence="1" id="KW-0812">Transmembrane</keyword>
<keyword evidence="1" id="KW-0472">Membrane</keyword>
<keyword evidence="3" id="KW-1185">Reference proteome</keyword>
<evidence type="ECO:0000313" key="2">
    <source>
        <dbReference type="EMBL" id="CDW76620.1"/>
    </source>
</evidence>
<evidence type="ECO:0000256" key="1">
    <source>
        <dbReference type="SAM" id="Phobius"/>
    </source>
</evidence>
<proteinExistence type="predicted"/>
<dbReference type="PANTHER" id="PTHR10974">
    <property type="entry name" value="FI08016P-RELATED"/>
    <property type="match status" value="1"/>
</dbReference>
<dbReference type="Gene3D" id="3.40.720.10">
    <property type="entry name" value="Alkaline Phosphatase, subunit A"/>
    <property type="match status" value="1"/>
</dbReference>
<dbReference type="InterPro" id="IPR004245">
    <property type="entry name" value="DUF229"/>
</dbReference>
<protein>
    <submittedName>
        <fullName evidence="2">Duf229 domain containing protein</fullName>
    </submittedName>
</protein>
<dbReference type="GO" id="GO:0005615">
    <property type="term" value="C:extracellular space"/>
    <property type="evidence" value="ECO:0007669"/>
    <property type="project" value="TreeGrafter"/>
</dbReference>
<dbReference type="InParanoid" id="A0A078A4X5"/>
<name>A0A078A4X5_STYLE</name>
<dbReference type="AlphaFoldDB" id="A0A078A4X5"/>
<dbReference type="EMBL" id="CCKQ01005396">
    <property type="protein sequence ID" value="CDW76620.1"/>
    <property type="molecule type" value="Genomic_DNA"/>
</dbReference>
<gene>
    <name evidence="2" type="primary">Contig11635.g12459</name>
    <name evidence="2" type="ORF">STYLEM_5581</name>
</gene>
<dbReference type="Proteomes" id="UP000039865">
    <property type="component" value="Unassembled WGS sequence"/>
</dbReference>
<dbReference type="PANTHER" id="PTHR10974:SF1">
    <property type="entry name" value="FI08016P-RELATED"/>
    <property type="match status" value="1"/>
</dbReference>
<evidence type="ECO:0000313" key="3">
    <source>
        <dbReference type="Proteomes" id="UP000039865"/>
    </source>
</evidence>
<reference evidence="2 3" key="1">
    <citation type="submission" date="2014-06" db="EMBL/GenBank/DDBJ databases">
        <authorList>
            <person name="Swart Estienne"/>
        </authorList>
    </citation>
    <scope>NUCLEOTIDE SEQUENCE [LARGE SCALE GENOMIC DNA]</scope>
    <source>
        <strain evidence="2 3">130c</strain>
    </source>
</reference>
<dbReference type="Pfam" id="PF02995">
    <property type="entry name" value="DUF229"/>
    <property type="match status" value="1"/>
</dbReference>
<feature type="transmembrane region" description="Helical" evidence="1">
    <location>
        <begin position="38"/>
        <end position="56"/>
    </location>
</feature>
<feature type="transmembrane region" description="Helical" evidence="1">
    <location>
        <begin position="6"/>
        <end position="26"/>
    </location>
</feature>
<keyword evidence="1" id="KW-1133">Transmembrane helix</keyword>
<dbReference type="OrthoDB" id="413313at2759"/>
<dbReference type="SUPFAM" id="SSF53649">
    <property type="entry name" value="Alkaline phosphatase-like"/>
    <property type="match status" value="1"/>
</dbReference>
<organism evidence="2 3">
    <name type="scientific">Stylonychia lemnae</name>
    <name type="common">Ciliate</name>
    <dbReference type="NCBI Taxonomy" id="5949"/>
    <lineage>
        <taxon>Eukaryota</taxon>
        <taxon>Sar</taxon>
        <taxon>Alveolata</taxon>
        <taxon>Ciliophora</taxon>
        <taxon>Intramacronucleata</taxon>
        <taxon>Spirotrichea</taxon>
        <taxon>Stichotrichia</taxon>
        <taxon>Sporadotrichida</taxon>
        <taxon>Oxytrichidae</taxon>
        <taxon>Stylonychinae</taxon>
        <taxon>Stylonychia</taxon>
    </lineage>
</organism>
<sequence length="538" mass="63818">MNFYGGMYTFAFALLFGLYTAGRVTAYVFKKNKHILTFKVRLVFLFAFVIYLRSWYIEKILNSCSNWTKGLSLELDQSKEFCEFRVPQVCFAEIISDWQDFTRYFKNLQCENVPTFPEIFTEYYKTDKPFIALPLTKNFDYDSRNEYLIKEAVVYNATGYDTLEQAIKDGYEVILDTKNSNFINHIERNETLVEERKKLQPKDRGNLTDNLMLVFIDAFSRQRAHHKLPKTMEFFKERDHKEFFRLHAMHDRTVENMMLFLYGKTREDLSYGPAYPPYDENYLPDFENKLISLIEDFQSLGYITSYAADICETNLFGQKDRYKRFVKNTPADHESVGTTCDPHIYDFVGGKAQFQGFFSIFRHCLYQRDSFVFTFDYAKQFWKTYNQDKKVSIVVLMDGHEETGEVIQYVDEPLNQLLREVEQDNTTIILFSDHGLHIGGIRKIFGGVQRDVEMFNPFIMTQNLKGLKPEYQKNFDYNQQKLITHMEFRNFLKYWASGEYQERSLISKLPNDQENCDFIGFFCQCQNYETNLKSHSLE</sequence>
<accession>A0A078A4X5</accession>
<dbReference type="InterPro" id="IPR017850">
    <property type="entry name" value="Alkaline_phosphatase_core_sf"/>
</dbReference>